<dbReference type="PANTHER" id="PTHR43161:SF9">
    <property type="entry name" value="SORBITOL DEHYDROGENASE"/>
    <property type="match status" value="1"/>
</dbReference>
<comment type="similarity">
    <text evidence="2 7">Belongs to the zinc-containing alcohol dehydrogenase family.</text>
</comment>
<evidence type="ECO:0000256" key="1">
    <source>
        <dbReference type="ARBA" id="ARBA00001947"/>
    </source>
</evidence>
<keyword evidence="6" id="KW-0520">NAD</keyword>
<dbReference type="EMBL" id="CAACVR010000001">
    <property type="protein sequence ID" value="VEU19400.1"/>
    <property type="molecule type" value="Genomic_DNA"/>
</dbReference>
<dbReference type="OrthoDB" id="3941538at2759"/>
<evidence type="ECO:0000256" key="5">
    <source>
        <dbReference type="ARBA" id="ARBA00023002"/>
    </source>
</evidence>
<reference evidence="9 10" key="1">
    <citation type="submission" date="2018-12" db="EMBL/GenBank/DDBJ databases">
        <authorList>
            <person name="Tiukova I."/>
            <person name="Dainat J."/>
        </authorList>
    </citation>
    <scope>NUCLEOTIDE SEQUENCE [LARGE SCALE GENOMIC DNA]</scope>
</reference>
<dbReference type="CDD" id="cd05285">
    <property type="entry name" value="sorbitol_DH"/>
    <property type="match status" value="1"/>
</dbReference>
<dbReference type="InterPro" id="IPR013154">
    <property type="entry name" value="ADH-like_N"/>
</dbReference>
<evidence type="ECO:0000256" key="3">
    <source>
        <dbReference type="ARBA" id="ARBA00022723"/>
    </source>
</evidence>
<keyword evidence="4 7" id="KW-0862">Zinc</keyword>
<feature type="domain" description="Enoyl reductase (ER)" evidence="8">
    <location>
        <begin position="10"/>
        <end position="348"/>
    </location>
</feature>
<dbReference type="InterPro" id="IPR045306">
    <property type="entry name" value="SDH-like"/>
</dbReference>
<dbReference type="AlphaFoldDB" id="A0A448YER7"/>
<evidence type="ECO:0000256" key="2">
    <source>
        <dbReference type="ARBA" id="ARBA00008072"/>
    </source>
</evidence>
<dbReference type="SMART" id="SM00829">
    <property type="entry name" value="PKS_ER"/>
    <property type="match status" value="1"/>
</dbReference>
<dbReference type="Pfam" id="PF00107">
    <property type="entry name" value="ADH_zinc_N"/>
    <property type="match status" value="1"/>
</dbReference>
<dbReference type="InterPro" id="IPR002328">
    <property type="entry name" value="ADH_Zn_CS"/>
</dbReference>
<evidence type="ECO:0000259" key="8">
    <source>
        <dbReference type="SMART" id="SM00829"/>
    </source>
</evidence>
<dbReference type="Gene3D" id="3.90.180.10">
    <property type="entry name" value="Medium-chain alcohol dehydrogenases, catalytic domain"/>
    <property type="match status" value="1"/>
</dbReference>
<dbReference type="FunFam" id="3.40.50.720:FF:000068">
    <property type="entry name" value="Sorbitol dehydrogenase"/>
    <property type="match status" value="1"/>
</dbReference>
<dbReference type="FunCoup" id="A0A448YER7">
    <property type="interactions" value="527"/>
</dbReference>
<keyword evidence="5" id="KW-0560">Oxidoreductase</keyword>
<dbReference type="Gene3D" id="3.40.50.720">
    <property type="entry name" value="NAD(P)-binding Rossmann-like Domain"/>
    <property type="match status" value="1"/>
</dbReference>
<dbReference type="InterPro" id="IPR036291">
    <property type="entry name" value="NAD(P)-bd_dom_sf"/>
</dbReference>
<dbReference type="GO" id="GO:0006062">
    <property type="term" value="P:sorbitol catabolic process"/>
    <property type="evidence" value="ECO:0007669"/>
    <property type="project" value="TreeGrafter"/>
</dbReference>
<keyword evidence="10" id="KW-1185">Reference proteome</keyword>
<dbReference type="SUPFAM" id="SSF51735">
    <property type="entry name" value="NAD(P)-binding Rossmann-fold domains"/>
    <property type="match status" value="1"/>
</dbReference>
<evidence type="ECO:0000256" key="7">
    <source>
        <dbReference type="RuleBase" id="RU361277"/>
    </source>
</evidence>
<proteinExistence type="inferred from homology"/>
<gene>
    <name evidence="9" type="ORF">BRENAR_LOCUS137</name>
</gene>
<dbReference type="InterPro" id="IPR011032">
    <property type="entry name" value="GroES-like_sf"/>
</dbReference>
<accession>A0A448YER7</accession>
<evidence type="ECO:0000256" key="6">
    <source>
        <dbReference type="ARBA" id="ARBA00023027"/>
    </source>
</evidence>
<dbReference type="PROSITE" id="PS00059">
    <property type="entry name" value="ADH_ZINC"/>
    <property type="match status" value="1"/>
</dbReference>
<dbReference type="STRING" id="13370.A0A448YER7"/>
<evidence type="ECO:0000256" key="4">
    <source>
        <dbReference type="ARBA" id="ARBA00022833"/>
    </source>
</evidence>
<dbReference type="InParanoid" id="A0A448YER7"/>
<comment type="cofactor">
    <cofactor evidence="1 7">
        <name>Zn(2+)</name>
        <dbReference type="ChEBI" id="CHEBI:29105"/>
    </cofactor>
</comment>
<evidence type="ECO:0000313" key="9">
    <source>
        <dbReference type="EMBL" id="VEU19400.1"/>
    </source>
</evidence>
<dbReference type="PANTHER" id="PTHR43161">
    <property type="entry name" value="SORBITOL DEHYDROGENASE"/>
    <property type="match status" value="1"/>
</dbReference>
<sequence>MSDNPSLVLRKIKDVAFEDRPVPVVEDPHYVKIAIKATGICGSDYDYYEHGSCGSFVVHDPMVLGHESAGIVVEVGKAVTSVKVGDRVACEPGVPSRFSHEYKTGHYNLDPEMAFAATPPIDGTLARYYMLPEDFCVKLPDNVSLEEGAVVEPLTVGVHSNRQADTRFGDRVIVMGAGPVGLLTAGVSRGFGATEVLVVDIVQKRLDFALEHGYATHAFNSKGKTTDDLIAYIKKAWDGKLPSVGIDCTGVPSCIYDAVTSLDKNGRYVQVGNGGATLDGFPIAKVSECELTVKGSFRYTVGDYQTSVDLIANGKLDVKPLITHRFAFEQAIDAYKFFGEGKAIKIMIAGPK</sequence>
<dbReference type="Proteomes" id="UP000290900">
    <property type="component" value="Unassembled WGS sequence"/>
</dbReference>
<dbReference type="InterPro" id="IPR020843">
    <property type="entry name" value="ER"/>
</dbReference>
<dbReference type="GO" id="GO:0008270">
    <property type="term" value="F:zinc ion binding"/>
    <property type="evidence" value="ECO:0007669"/>
    <property type="project" value="InterPro"/>
</dbReference>
<dbReference type="Pfam" id="PF08240">
    <property type="entry name" value="ADH_N"/>
    <property type="match status" value="1"/>
</dbReference>
<name>A0A448YER7_BRENA</name>
<keyword evidence="3 7" id="KW-0479">Metal-binding</keyword>
<organism evidence="9 10">
    <name type="scientific">Brettanomyces naardenensis</name>
    <name type="common">Yeast</name>
    <dbReference type="NCBI Taxonomy" id="13370"/>
    <lineage>
        <taxon>Eukaryota</taxon>
        <taxon>Fungi</taxon>
        <taxon>Dikarya</taxon>
        <taxon>Ascomycota</taxon>
        <taxon>Saccharomycotina</taxon>
        <taxon>Pichiomycetes</taxon>
        <taxon>Pichiales</taxon>
        <taxon>Pichiaceae</taxon>
        <taxon>Brettanomyces</taxon>
    </lineage>
</organism>
<dbReference type="InterPro" id="IPR013149">
    <property type="entry name" value="ADH-like_C"/>
</dbReference>
<protein>
    <submittedName>
        <fullName evidence="9">DEKNAAC100158</fullName>
    </submittedName>
</protein>
<evidence type="ECO:0000313" key="10">
    <source>
        <dbReference type="Proteomes" id="UP000290900"/>
    </source>
</evidence>
<dbReference type="SUPFAM" id="SSF50129">
    <property type="entry name" value="GroES-like"/>
    <property type="match status" value="1"/>
</dbReference>
<dbReference type="GO" id="GO:0003939">
    <property type="term" value="F:L-iditol 2-dehydrogenase (NAD+) activity"/>
    <property type="evidence" value="ECO:0007669"/>
    <property type="project" value="TreeGrafter"/>
</dbReference>